<organism evidence="2 3">
    <name type="scientific">Pseudoluteimonas lycopersici</name>
    <dbReference type="NCBI Taxonomy" id="1324796"/>
    <lineage>
        <taxon>Bacteria</taxon>
        <taxon>Pseudomonadati</taxon>
        <taxon>Pseudomonadota</taxon>
        <taxon>Gammaproteobacteria</taxon>
        <taxon>Lysobacterales</taxon>
        <taxon>Lysobacteraceae</taxon>
        <taxon>Pseudoluteimonas</taxon>
    </lineage>
</organism>
<dbReference type="OrthoDB" id="6057530at2"/>
<evidence type="ECO:0000313" key="2">
    <source>
        <dbReference type="EMBL" id="QDQ73740.1"/>
    </source>
</evidence>
<feature type="transmembrane region" description="Helical" evidence="1">
    <location>
        <begin position="191"/>
        <end position="213"/>
    </location>
</feature>
<feature type="transmembrane region" description="Helical" evidence="1">
    <location>
        <begin position="53"/>
        <end position="73"/>
    </location>
</feature>
<feature type="transmembrane region" description="Helical" evidence="1">
    <location>
        <begin position="85"/>
        <end position="103"/>
    </location>
</feature>
<feature type="transmembrane region" description="Helical" evidence="1">
    <location>
        <begin position="109"/>
        <end position="128"/>
    </location>
</feature>
<evidence type="ECO:0000256" key="1">
    <source>
        <dbReference type="SAM" id="Phobius"/>
    </source>
</evidence>
<dbReference type="EMBL" id="CP041742">
    <property type="protein sequence ID" value="QDQ73740.1"/>
    <property type="molecule type" value="Genomic_DNA"/>
</dbReference>
<keyword evidence="1" id="KW-0472">Membrane</keyword>
<keyword evidence="3" id="KW-1185">Reference proteome</keyword>
<keyword evidence="1" id="KW-0812">Transmembrane</keyword>
<reference evidence="2 3" key="1">
    <citation type="submission" date="2019-07" db="EMBL/GenBank/DDBJ databases">
        <title>Lysobacter weifangensis sp. nov., isolated from bensulfuron-methyl contaminated farmland soil.</title>
        <authorList>
            <person name="Zhao H."/>
        </authorList>
    </citation>
    <scope>NUCLEOTIDE SEQUENCE [LARGE SCALE GENOMIC DNA]</scope>
    <source>
        <strain evidence="2 3">CC-Bw-6</strain>
    </source>
</reference>
<proteinExistence type="predicted"/>
<feature type="transmembrane region" description="Helical" evidence="1">
    <location>
        <begin position="162"/>
        <end position="179"/>
    </location>
</feature>
<accession>A0A516V5D5</accession>
<dbReference type="RefSeq" id="WP_143879252.1">
    <property type="nucleotide sequence ID" value="NZ_BAABLZ010000001.1"/>
</dbReference>
<dbReference type="AlphaFoldDB" id="A0A516V5D5"/>
<sequence length="226" mass="25819">MSHSDTNLRAARDRLDEVVVNIELTLISIIQGLALAVLAGAAVQPILQLQWQAWPYIAAGLLVVLIFWSRALVHTLSFIRWPLEFGHTFAYFGATLVEAVALTQVAEPAHWFALNAFYALAVWGLYAWDLRVVLRDVRPPTNDAERALHEDIVRDQRLNIRWMMPAAVAFQALSWWLVLRYPQVMLERGGHLVLIGLTLAFSIHYLLGGVRLLRRRQHWLLLRAMD</sequence>
<feature type="transmembrane region" description="Helical" evidence="1">
    <location>
        <begin position="21"/>
        <end position="47"/>
    </location>
</feature>
<name>A0A516V5D5_9GAMM</name>
<keyword evidence="1" id="KW-1133">Transmembrane helix</keyword>
<gene>
    <name evidence="2" type="ORF">FNZ56_07565</name>
</gene>
<dbReference type="Proteomes" id="UP000315891">
    <property type="component" value="Chromosome"/>
</dbReference>
<protein>
    <submittedName>
        <fullName evidence="2">Uncharacterized protein</fullName>
    </submittedName>
</protein>
<evidence type="ECO:0000313" key="3">
    <source>
        <dbReference type="Proteomes" id="UP000315891"/>
    </source>
</evidence>